<evidence type="ECO:0000256" key="6">
    <source>
        <dbReference type="ARBA" id="ARBA00022842"/>
    </source>
</evidence>
<dbReference type="PANTHER" id="PTHR37311:SF1">
    <property type="entry name" value="2-PHOSPHOSULFOLACTATE PHOSPHATASE-RELATED"/>
    <property type="match status" value="1"/>
</dbReference>
<evidence type="ECO:0000256" key="5">
    <source>
        <dbReference type="ARBA" id="ARBA00022801"/>
    </source>
</evidence>
<evidence type="ECO:0000256" key="4">
    <source>
        <dbReference type="ARBA" id="ARBA00021948"/>
    </source>
</evidence>
<protein>
    <recommendedName>
        <fullName evidence="4">Probable 2-phosphosulfolactate phosphatase</fullName>
        <ecNumber evidence="3">3.1.3.71</ecNumber>
    </recommendedName>
</protein>
<evidence type="ECO:0000313" key="8">
    <source>
        <dbReference type="EMBL" id="QDI90497.1"/>
    </source>
</evidence>
<dbReference type="InterPro" id="IPR036702">
    <property type="entry name" value="ComB-like_sf"/>
</dbReference>
<dbReference type="GO" id="GO:0050532">
    <property type="term" value="F:2-phosphosulfolactate phosphatase activity"/>
    <property type="evidence" value="ECO:0007669"/>
    <property type="project" value="UniProtKB-EC"/>
</dbReference>
<dbReference type="OrthoDB" id="4913at2"/>
<organism evidence="8 9">
    <name type="scientific">Salicibibacter halophilus</name>
    <dbReference type="NCBI Taxonomy" id="2502791"/>
    <lineage>
        <taxon>Bacteria</taxon>
        <taxon>Bacillati</taxon>
        <taxon>Bacillota</taxon>
        <taxon>Bacilli</taxon>
        <taxon>Bacillales</taxon>
        <taxon>Bacillaceae</taxon>
        <taxon>Salicibibacter</taxon>
    </lineage>
</organism>
<name>A0A514LF65_9BACI</name>
<dbReference type="Proteomes" id="UP000319756">
    <property type="component" value="Chromosome"/>
</dbReference>
<dbReference type="Pfam" id="PF04029">
    <property type="entry name" value="2-ph_phosp"/>
    <property type="match status" value="1"/>
</dbReference>
<proteinExistence type="inferred from homology"/>
<keyword evidence="9" id="KW-1185">Reference proteome</keyword>
<evidence type="ECO:0000256" key="7">
    <source>
        <dbReference type="ARBA" id="ARBA00033711"/>
    </source>
</evidence>
<comment type="catalytic activity">
    <reaction evidence="7">
        <text>(2R)-O-phospho-3-sulfolactate + H2O = (2R)-3-sulfolactate + phosphate</text>
        <dbReference type="Rhea" id="RHEA:23416"/>
        <dbReference type="ChEBI" id="CHEBI:15377"/>
        <dbReference type="ChEBI" id="CHEBI:15597"/>
        <dbReference type="ChEBI" id="CHEBI:43474"/>
        <dbReference type="ChEBI" id="CHEBI:58738"/>
        <dbReference type="EC" id="3.1.3.71"/>
    </reaction>
</comment>
<comment type="cofactor">
    <cofactor evidence="1">
        <name>Mg(2+)</name>
        <dbReference type="ChEBI" id="CHEBI:18420"/>
    </cofactor>
</comment>
<sequence>MKKCHLWLTTEEIQPEKLKNATAVVIDVMLATTTLVTILERGARRIYPVESVYEAHSTKEFLGHPAVLTGGELGGMPVEGFDCAHLPDEYTPERVKDHDIVFLSSNGTRAITKAKPAKQLLLGNLRNAYTIAEYLNQIATEDVYIICAGSLGQMSLEDYVCASIILSRLNMENVRMNDAAVFALEHDYDKKEVIEELLAKGRVGRTFTKLGLDELFDFVTDVGLSTSVVELYEDGSLNFLHEGSETTK</sequence>
<evidence type="ECO:0000256" key="1">
    <source>
        <dbReference type="ARBA" id="ARBA00001946"/>
    </source>
</evidence>
<dbReference type="PANTHER" id="PTHR37311">
    <property type="entry name" value="2-PHOSPHOSULFOLACTATE PHOSPHATASE-RELATED"/>
    <property type="match status" value="1"/>
</dbReference>
<dbReference type="EMBL" id="CP035485">
    <property type="protein sequence ID" value="QDI90497.1"/>
    <property type="molecule type" value="Genomic_DNA"/>
</dbReference>
<reference evidence="9" key="1">
    <citation type="submission" date="2019-01" db="EMBL/GenBank/DDBJ databases">
        <title>Genomic analysis of Salicibibacter sp. NKC3-5.</title>
        <authorList>
            <person name="Oh Y.J."/>
        </authorList>
    </citation>
    <scope>NUCLEOTIDE SEQUENCE [LARGE SCALE GENOMIC DNA]</scope>
    <source>
        <strain evidence="9">NKC3-5</strain>
    </source>
</reference>
<evidence type="ECO:0000256" key="3">
    <source>
        <dbReference type="ARBA" id="ARBA00012953"/>
    </source>
</evidence>
<comment type="similarity">
    <text evidence="2">Belongs to the ComB family.</text>
</comment>
<dbReference type="GO" id="GO:0050545">
    <property type="term" value="F:sulfopyruvate decarboxylase activity"/>
    <property type="evidence" value="ECO:0007669"/>
    <property type="project" value="TreeGrafter"/>
</dbReference>
<dbReference type="RefSeq" id="WP_142087661.1">
    <property type="nucleotide sequence ID" value="NZ_CP035485.1"/>
</dbReference>
<dbReference type="Gene3D" id="3.90.1560.10">
    <property type="entry name" value="ComB-like"/>
    <property type="match status" value="1"/>
</dbReference>
<gene>
    <name evidence="8" type="ORF">EPH95_04300</name>
</gene>
<dbReference type="KEGG" id="sale:EPH95_04300"/>
<dbReference type="EC" id="3.1.3.71" evidence="3"/>
<dbReference type="InterPro" id="IPR005238">
    <property type="entry name" value="ComB-like"/>
</dbReference>
<dbReference type="AlphaFoldDB" id="A0A514LF65"/>
<accession>A0A514LF65</accession>
<keyword evidence="6" id="KW-0460">Magnesium</keyword>
<dbReference type="GO" id="GO:0000287">
    <property type="term" value="F:magnesium ion binding"/>
    <property type="evidence" value="ECO:0007669"/>
    <property type="project" value="InterPro"/>
</dbReference>
<dbReference type="SUPFAM" id="SSF142823">
    <property type="entry name" value="ComB-like"/>
    <property type="match status" value="1"/>
</dbReference>
<evidence type="ECO:0000256" key="2">
    <source>
        <dbReference type="ARBA" id="ARBA00009997"/>
    </source>
</evidence>
<evidence type="ECO:0000313" key="9">
    <source>
        <dbReference type="Proteomes" id="UP000319756"/>
    </source>
</evidence>
<keyword evidence="5" id="KW-0378">Hydrolase</keyword>